<dbReference type="AlphaFoldDB" id="F8FGA3"/>
<feature type="modified residue" description="4-aspartylphosphate" evidence="2">
    <location>
        <position position="63"/>
    </location>
</feature>
<dbReference type="Gene3D" id="3.40.50.2300">
    <property type="match status" value="1"/>
</dbReference>
<protein>
    <submittedName>
        <fullName evidence="4">Sigma factor sigB regulation protein rsbU</fullName>
    </submittedName>
</protein>
<accession>F8FGA3</accession>
<dbReference type="Gene3D" id="3.60.40.10">
    <property type="entry name" value="PPM-type phosphatase domain"/>
    <property type="match status" value="1"/>
</dbReference>
<dbReference type="Pfam" id="PF07228">
    <property type="entry name" value="SpoIIE"/>
    <property type="match status" value="1"/>
</dbReference>
<dbReference type="InterPro" id="IPR001932">
    <property type="entry name" value="PPM-type_phosphatase-like_dom"/>
</dbReference>
<evidence type="ECO:0000313" key="4">
    <source>
        <dbReference type="EMBL" id="AEI43923.1"/>
    </source>
</evidence>
<dbReference type="InterPro" id="IPR001789">
    <property type="entry name" value="Sig_transdc_resp-reg_receiver"/>
</dbReference>
<dbReference type="PANTHER" id="PTHR43156">
    <property type="entry name" value="STAGE II SPORULATION PROTEIN E-RELATED"/>
    <property type="match status" value="1"/>
</dbReference>
<dbReference type="PANTHER" id="PTHR43156:SF14">
    <property type="entry name" value="PHOSPHOSERINE PHOSPHATASE RSBP"/>
    <property type="match status" value="1"/>
</dbReference>
<dbReference type="InterPro" id="IPR036457">
    <property type="entry name" value="PPM-type-like_dom_sf"/>
</dbReference>
<reference evidence="5" key="1">
    <citation type="submission" date="2011-06" db="EMBL/GenBank/DDBJ databases">
        <title>Complete genome sequence of Paenibacillus mucilaginosus KNP414.</title>
        <authorList>
            <person name="Wang J."/>
            <person name="Hu S."/>
            <person name="Hu X."/>
            <person name="Zhang B."/>
            <person name="Dong D."/>
            <person name="Zhang S."/>
            <person name="Zhao K."/>
            <person name="Wu D."/>
        </authorList>
    </citation>
    <scope>NUCLEOTIDE SEQUENCE [LARGE SCALE GENOMIC DNA]</scope>
    <source>
        <strain evidence="5">KNP414</strain>
    </source>
</reference>
<dbReference type="InterPro" id="IPR052016">
    <property type="entry name" value="Bact_Sigma-Reg"/>
</dbReference>
<dbReference type="EMBL" id="CP002869">
    <property type="protein sequence ID" value="AEI43923.1"/>
    <property type="molecule type" value="Genomic_DNA"/>
</dbReference>
<dbReference type="SMART" id="SM00448">
    <property type="entry name" value="REC"/>
    <property type="match status" value="1"/>
</dbReference>
<dbReference type="PROSITE" id="PS50110">
    <property type="entry name" value="RESPONSE_REGULATORY"/>
    <property type="match status" value="1"/>
</dbReference>
<gene>
    <name evidence="4" type="ordered locus">KNP414_05399</name>
</gene>
<proteinExistence type="predicted"/>
<dbReference type="InterPro" id="IPR011006">
    <property type="entry name" value="CheY-like_superfamily"/>
</dbReference>
<evidence type="ECO:0000259" key="3">
    <source>
        <dbReference type="PROSITE" id="PS50110"/>
    </source>
</evidence>
<name>F8FGA3_PAEMK</name>
<dbReference type="Proteomes" id="UP000006620">
    <property type="component" value="Chromosome"/>
</dbReference>
<reference evidence="4 5" key="2">
    <citation type="journal article" date="2013" name="Genome Announc.">
        <title>Genome Sequence of Growth-Improving Paenibacillus mucilaginosus Strain KNP414.</title>
        <authorList>
            <person name="Lu J.J."/>
            <person name="Wang J.F."/>
            <person name="Hu X.F."/>
        </authorList>
    </citation>
    <scope>NUCLEOTIDE SEQUENCE [LARGE SCALE GENOMIC DNA]</scope>
    <source>
        <strain evidence="4 5">KNP414</strain>
    </source>
</reference>
<dbReference type="SUPFAM" id="SSF52172">
    <property type="entry name" value="CheY-like"/>
    <property type="match status" value="1"/>
</dbReference>
<keyword evidence="2" id="KW-0597">Phosphoprotein</keyword>
<keyword evidence="1" id="KW-0378">Hydrolase</keyword>
<feature type="domain" description="Response regulatory" evidence="3">
    <location>
        <begin position="3"/>
        <end position="128"/>
    </location>
</feature>
<dbReference type="KEGG" id="pms:KNP414_05399"/>
<dbReference type="GO" id="GO:0000160">
    <property type="term" value="P:phosphorelay signal transduction system"/>
    <property type="evidence" value="ECO:0007669"/>
    <property type="project" value="InterPro"/>
</dbReference>
<evidence type="ECO:0000313" key="5">
    <source>
        <dbReference type="Proteomes" id="UP000006620"/>
    </source>
</evidence>
<evidence type="ECO:0000256" key="2">
    <source>
        <dbReference type="PROSITE-ProRule" id="PRU00169"/>
    </source>
</evidence>
<organism evidence="4 5">
    <name type="scientific">Paenibacillus mucilaginosus (strain KNP414)</name>
    <dbReference type="NCBI Taxonomy" id="1036673"/>
    <lineage>
        <taxon>Bacteria</taxon>
        <taxon>Bacillati</taxon>
        <taxon>Bacillota</taxon>
        <taxon>Bacilli</taxon>
        <taxon>Bacillales</taxon>
        <taxon>Paenibacillaceae</taxon>
        <taxon>Paenibacillus</taxon>
    </lineage>
</organism>
<evidence type="ECO:0000256" key="1">
    <source>
        <dbReference type="ARBA" id="ARBA00022801"/>
    </source>
</evidence>
<dbReference type="GO" id="GO:0016791">
    <property type="term" value="F:phosphatase activity"/>
    <property type="evidence" value="ECO:0007669"/>
    <property type="project" value="TreeGrafter"/>
</dbReference>
<dbReference type="PATRIC" id="fig|1036673.3.peg.5005"/>
<dbReference type="SMART" id="SM00331">
    <property type="entry name" value="PP2C_SIG"/>
    <property type="match status" value="1"/>
</dbReference>
<dbReference type="HOGENOM" id="CLU_000445_43_7_9"/>
<sequence length="380" mass="42595">MGGILIVDDSPLMLRLFKDTLTKSGYTKVYTAGSAPEAFQILGISEDGKPGKARAQIDLILLDIVMPVMDGVEACRIIKRQERYKDLPVIFVTASKNQLQCAFNAGGMDFIQKDFEQYELLARVKSALKLKKEMDSGRAKDKKMERELQLAKLVQNSVLSPPIINDEIEIHGKYIESDQVSGDMYYWTKVAPHKYAVLILDVSGHGLSSALITMSVRSMLEGMIKKEQDPLSIFQELNQQMLMLFGGTKKLIYFTAIYLLIDTEKKTIEYFNAGHPPGMLMDGSANPIIRLESTTVPIGIKKNPAYSKGELTYQSGARILLYTDGLVEKPGVSLAKSIMRLEYFVSQMKIKSNEDFIERMAVIKDRKSDDICIISIHLLS</sequence>
<dbReference type="Pfam" id="PF00072">
    <property type="entry name" value="Response_reg"/>
    <property type="match status" value="1"/>
</dbReference>